<dbReference type="EMBL" id="JAUSRO010000004">
    <property type="protein sequence ID" value="MDP9899178.1"/>
    <property type="molecule type" value="Genomic_DNA"/>
</dbReference>
<keyword evidence="2" id="KW-0808">Transferase</keyword>
<dbReference type="CDD" id="cd02019">
    <property type="entry name" value="NK"/>
    <property type="match status" value="1"/>
</dbReference>
<evidence type="ECO:0000259" key="1">
    <source>
        <dbReference type="Pfam" id="PF13521"/>
    </source>
</evidence>
<dbReference type="InterPro" id="IPR052735">
    <property type="entry name" value="NAD_biosynth-regulator"/>
</dbReference>
<protein>
    <submittedName>
        <fullName evidence="2">Nicotinamide riboside kinase</fullName>
    </submittedName>
</protein>
<dbReference type="SUPFAM" id="SSF52540">
    <property type="entry name" value="P-loop containing nucleoside triphosphate hydrolases"/>
    <property type="match status" value="1"/>
</dbReference>
<keyword evidence="2" id="KW-0418">Kinase</keyword>
<dbReference type="PANTHER" id="PTHR37512:SF1">
    <property type="entry name" value="NADR_TTD14 AAA DOMAIN-CONTAINING PROTEIN"/>
    <property type="match status" value="1"/>
</dbReference>
<dbReference type="Proteomes" id="UP001226867">
    <property type="component" value="Unassembled WGS sequence"/>
</dbReference>
<dbReference type="Gene3D" id="3.40.50.300">
    <property type="entry name" value="P-loop containing nucleotide triphosphate hydrolases"/>
    <property type="match status" value="1"/>
</dbReference>
<reference evidence="2 3" key="1">
    <citation type="submission" date="2023-07" db="EMBL/GenBank/DDBJ databases">
        <title>Sorghum-associated microbial communities from plants grown in Nebraska, USA.</title>
        <authorList>
            <person name="Schachtman D."/>
        </authorList>
    </citation>
    <scope>NUCLEOTIDE SEQUENCE [LARGE SCALE GENOMIC DNA]</scope>
    <source>
        <strain evidence="2 3">DS1607</strain>
    </source>
</reference>
<feature type="domain" description="NadR/Ttd14 AAA" evidence="1">
    <location>
        <begin position="11"/>
        <end position="168"/>
    </location>
</feature>
<proteinExistence type="predicted"/>
<keyword evidence="3" id="KW-1185">Reference proteome</keyword>
<dbReference type="PANTHER" id="PTHR37512">
    <property type="entry name" value="TRIFUNCTIONAL NAD BIOSYNTHESIS/REGULATOR PROTEIN NADR"/>
    <property type="match status" value="1"/>
</dbReference>
<gene>
    <name evidence="2" type="ORF">J2W36_001423</name>
</gene>
<dbReference type="InterPro" id="IPR038727">
    <property type="entry name" value="NadR/Ttd14_AAA_dom"/>
</dbReference>
<evidence type="ECO:0000313" key="3">
    <source>
        <dbReference type="Proteomes" id="UP001226867"/>
    </source>
</evidence>
<comment type="caution">
    <text evidence="2">The sequence shown here is derived from an EMBL/GenBank/DDBJ whole genome shotgun (WGS) entry which is preliminary data.</text>
</comment>
<accession>A0ABT9S5Q6</accession>
<organism evidence="2 3">
    <name type="scientific">Variovorax ginsengisoli</name>
    <dbReference type="NCBI Taxonomy" id="363844"/>
    <lineage>
        <taxon>Bacteria</taxon>
        <taxon>Pseudomonadati</taxon>
        <taxon>Pseudomonadota</taxon>
        <taxon>Betaproteobacteria</taxon>
        <taxon>Burkholderiales</taxon>
        <taxon>Comamonadaceae</taxon>
        <taxon>Variovorax</taxon>
    </lineage>
</organism>
<dbReference type="Pfam" id="PF13521">
    <property type="entry name" value="AAA_28"/>
    <property type="match status" value="1"/>
</dbReference>
<dbReference type="RefSeq" id="WP_307688998.1">
    <property type="nucleotide sequence ID" value="NZ_JAUSRO010000004.1"/>
</dbReference>
<evidence type="ECO:0000313" key="2">
    <source>
        <dbReference type="EMBL" id="MDP9899178.1"/>
    </source>
</evidence>
<name>A0ABT9S5Q6_9BURK</name>
<dbReference type="InterPro" id="IPR027417">
    <property type="entry name" value="P-loop_NTPase"/>
</dbReference>
<sequence>MTPALTAGCVIAILGAESTGKTDLARALAERLAQRGVAVTLVGEYLREWCEREGRTPRPDEQAAIAAEQTRRIADAASRGAVIADTTALMTAVYSDMLFDDRTLYADALRAQGGYVLTLLTALDLPWIADGLQRDGPHVREPVDALVRAALARAGVSYAVVHGQGAQRLANAWQAIDRRVQAKDSPDLARAAQAQAAWRWSCEKCSDPACEHKLFSDLVAQRR</sequence>
<dbReference type="GO" id="GO:0016301">
    <property type="term" value="F:kinase activity"/>
    <property type="evidence" value="ECO:0007669"/>
    <property type="project" value="UniProtKB-KW"/>
</dbReference>